<sequence length="295" mass="33956">MKYLIINADDFGKSIAINSAIKKCFTLGTITGASIMPVAHYFDDAVSITKELGIKEIGAHLTLSGNFAPVTKGKELTVLRDNKKMFPYGYQEFLTRYLFKKIGKARIHEELSSQLQRIKETGLKITHIDSHEHIHILPAIFDVIINLAKTFNVPYIRIPFESGVIARENFTLKNFSRYCALRGIFLFSRENIKYSNLKHNSFFWGHFHSGNITENVFNYMISNLNEGCHELAIHPALFNPEFIKQEPWHKNSHKELKLFENPYLKNNLLSKNIKLISHSEYVLLPDNSTPKKRNS</sequence>
<gene>
    <name evidence="6" type="ORF">OMAG_001923</name>
</gene>
<dbReference type="PANTHER" id="PTHR31609">
    <property type="entry name" value="YDJC DEACETYLASE FAMILY MEMBER"/>
    <property type="match status" value="1"/>
</dbReference>
<keyword evidence="4" id="KW-0460">Magnesium</keyword>
<dbReference type="PATRIC" id="fig|1609969.3.peg.2056"/>
<comment type="cofactor">
    <cofactor evidence="1">
        <name>Mg(2+)</name>
        <dbReference type="ChEBI" id="CHEBI:18420"/>
    </cofactor>
</comment>
<dbReference type="SUPFAM" id="SSF88713">
    <property type="entry name" value="Glycoside hydrolase/deacetylase"/>
    <property type="match status" value="1"/>
</dbReference>
<comment type="caution">
    <text evidence="6">The sequence shown here is derived from an EMBL/GenBank/DDBJ whole genome shotgun (WGS) entry which is preliminary data.</text>
</comment>
<keyword evidence="2" id="KW-0479">Metal-binding</keyword>
<name>A0A0F0CQG3_9BACT</name>
<dbReference type="GO" id="GO:0005975">
    <property type="term" value="P:carbohydrate metabolic process"/>
    <property type="evidence" value="ECO:0007669"/>
    <property type="project" value="InterPro"/>
</dbReference>
<dbReference type="AlphaFoldDB" id="A0A0F0CQG3"/>
<dbReference type="InterPro" id="IPR006879">
    <property type="entry name" value="YdjC-like"/>
</dbReference>
<evidence type="ECO:0000256" key="1">
    <source>
        <dbReference type="ARBA" id="ARBA00001946"/>
    </source>
</evidence>
<organism evidence="6 7">
    <name type="scientific">Candidatus Omnitrophus magneticus</name>
    <dbReference type="NCBI Taxonomy" id="1609969"/>
    <lineage>
        <taxon>Bacteria</taxon>
        <taxon>Pseudomonadati</taxon>
        <taxon>Candidatus Omnitrophota</taxon>
        <taxon>Candidatus Omnitrophus</taxon>
    </lineage>
</organism>
<evidence type="ECO:0000256" key="3">
    <source>
        <dbReference type="ARBA" id="ARBA00022801"/>
    </source>
</evidence>
<dbReference type="GO" id="GO:0016787">
    <property type="term" value="F:hydrolase activity"/>
    <property type="evidence" value="ECO:0007669"/>
    <property type="project" value="UniProtKB-KW"/>
</dbReference>
<keyword evidence="7" id="KW-1185">Reference proteome</keyword>
<dbReference type="EMBL" id="JYNY01000381">
    <property type="protein sequence ID" value="KJJ84239.1"/>
    <property type="molecule type" value="Genomic_DNA"/>
</dbReference>
<dbReference type="Gene3D" id="3.20.20.370">
    <property type="entry name" value="Glycoside hydrolase/deacetylase"/>
    <property type="match status" value="1"/>
</dbReference>
<dbReference type="InterPro" id="IPR011330">
    <property type="entry name" value="Glyco_hydro/deAcase_b/a-brl"/>
</dbReference>
<evidence type="ECO:0000256" key="2">
    <source>
        <dbReference type="ARBA" id="ARBA00022723"/>
    </source>
</evidence>
<evidence type="ECO:0000313" key="6">
    <source>
        <dbReference type="EMBL" id="KJJ84239.1"/>
    </source>
</evidence>
<dbReference type="Proteomes" id="UP000033428">
    <property type="component" value="Unassembled WGS sequence"/>
</dbReference>
<evidence type="ECO:0000313" key="7">
    <source>
        <dbReference type="Proteomes" id="UP000033428"/>
    </source>
</evidence>
<dbReference type="PANTHER" id="PTHR31609:SF1">
    <property type="entry name" value="CARBOHYDRATE DEACETYLASE"/>
    <property type="match status" value="1"/>
</dbReference>
<evidence type="ECO:0000256" key="4">
    <source>
        <dbReference type="ARBA" id="ARBA00022842"/>
    </source>
</evidence>
<dbReference type="Pfam" id="PF04794">
    <property type="entry name" value="YdjC"/>
    <property type="match status" value="1"/>
</dbReference>
<protein>
    <submittedName>
        <fullName evidence="6">YdjC-like protein</fullName>
    </submittedName>
</protein>
<accession>A0A0F0CQG3</accession>
<keyword evidence="5" id="KW-0119">Carbohydrate metabolism</keyword>
<evidence type="ECO:0000256" key="5">
    <source>
        <dbReference type="ARBA" id="ARBA00023277"/>
    </source>
</evidence>
<keyword evidence="3" id="KW-0378">Hydrolase</keyword>
<reference evidence="6 7" key="1">
    <citation type="submission" date="2015-02" db="EMBL/GenBank/DDBJ databases">
        <title>Single-cell genomics of uncultivated deep-branching MTB reveals a conserved set of magnetosome genes.</title>
        <authorList>
            <person name="Kolinko S."/>
            <person name="Richter M."/>
            <person name="Glockner F.O."/>
            <person name="Brachmann A."/>
            <person name="Schuler D."/>
        </authorList>
    </citation>
    <scope>NUCLEOTIDE SEQUENCE [LARGE SCALE GENOMIC DNA]</scope>
    <source>
        <strain evidence="6">SKK-01</strain>
    </source>
</reference>
<dbReference type="GO" id="GO:0046872">
    <property type="term" value="F:metal ion binding"/>
    <property type="evidence" value="ECO:0007669"/>
    <property type="project" value="UniProtKB-KW"/>
</dbReference>
<dbReference type="GO" id="GO:0019213">
    <property type="term" value="F:deacetylase activity"/>
    <property type="evidence" value="ECO:0007669"/>
    <property type="project" value="TreeGrafter"/>
</dbReference>
<proteinExistence type="predicted"/>